<accession>A0A0C2WBW6</accession>
<sequence>MKLLGIVCLLLFSFYQLLKLVHGIVRKKHIAQQTGLPDLPLLGVPRKDGKKIAGAAVICGGSIGGLLAARVCHDHFERVIIIEAENWLCTEESWPDDASDVKSKRSRLLQWESYQTLQAWSAACFEKLFPNLASECALSRISIIPADWKLFLSGKEIKAPKNEYNGSLPPIICAGRPGLETLIRRLVVGRKQYPNVEMVQGTVTGYEADPEQPGYLSKVLFRRAIDNKIISIPATMVIDCTGPASAGVKMLRRLGHGVPTGSSGPSLDGLTTHYDQDFRYSSFDIPVTDDLIQRFPKEAREPGPIRYCLPEWTMDRRMVLSQRIDRNIVQVVAAGWSLEQIPTTLEEVETLARSLNLEIPIPEWWFEVLHILKDVEMTTKVARIPHSVYTLFHRAENMPSNWVAIGDSVMTINPIFAQGISKIFLGLAPLNSMLHQEGPDQLTRDFAKKFFNAQAEKLEPHWGAVKGIDYNYETTTPIVGETLSDDWFIRSYIRAFMRLATKNTDASSAMWRVMNFLAPPIDYFHPYLVPQVLWEMTKERRNA</sequence>
<name>A0A0C2WBW6_AMAMK</name>
<dbReference type="OrthoDB" id="10051892at2759"/>
<dbReference type="SUPFAM" id="SSF51905">
    <property type="entry name" value="FAD/NAD(P)-binding domain"/>
    <property type="match status" value="1"/>
</dbReference>
<dbReference type="InterPro" id="IPR036188">
    <property type="entry name" value="FAD/NAD-bd_sf"/>
</dbReference>
<gene>
    <name evidence="1" type="ORF">M378DRAFT_15278</name>
</gene>
<keyword evidence="2" id="KW-1185">Reference proteome</keyword>
<evidence type="ECO:0000313" key="1">
    <source>
        <dbReference type="EMBL" id="KIL58812.1"/>
    </source>
</evidence>
<protein>
    <submittedName>
        <fullName evidence="1">Uncharacterized protein</fullName>
    </submittedName>
</protein>
<evidence type="ECO:0000313" key="2">
    <source>
        <dbReference type="Proteomes" id="UP000054549"/>
    </source>
</evidence>
<reference evidence="1 2" key="1">
    <citation type="submission" date="2014-04" db="EMBL/GenBank/DDBJ databases">
        <title>Evolutionary Origins and Diversification of the Mycorrhizal Mutualists.</title>
        <authorList>
            <consortium name="DOE Joint Genome Institute"/>
            <consortium name="Mycorrhizal Genomics Consortium"/>
            <person name="Kohler A."/>
            <person name="Kuo A."/>
            <person name="Nagy L.G."/>
            <person name="Floudas D."/>
            <person name="Copeland A."/>
            <person name="Barry K.W."/>
            <person name="Cichocki N."/>
            <person name="Veneault-Fourrey C."/>
            <person name="LaButti K."/>
            <person name="Lindquist E.A."/>
            <person name="Lipzen A."/>
            <person name="Lundell T."/>
            <person name="Morin E."/>
            <person name="Murat C."/>
            <person name="Riley R."/>
            <person name="Ohm R."/>
            <person name="Sun H."/>
            <person name="Tunlid A."/>
            <person name="Henrissat B."/>
            <person name="Grigoriev I.V."/>
            <person name="Hibbett D.S."/>
            <person name="Martin F."/>
        </authorList>
    </citation>
    <scope>NUCLEOTIDE SEQUENCE [LARGE SCALE GENOMIC DNA]</scope>
    <source>
        <strain evidence="1 2">Koide BX008</strain>
    </source>
</reference>
<dbReference type="EMBL" id="KN818329">
    <property type="protein sequence ID" value="KIL58812.1"/>
    <property type="molecule type" value="Genomic_DNA"/>
</dbReference>
<dbReference type="Proteomes" id="UP000054549">
    <property type="component" value="Unassembled WGS sequence"/>
</dbReference>
<dbReference type="HOGENOM" id="CLU_025587_1_0_1"/>
<proteinExistence type="predicted"/>
<dbReference type="InParanoid" id="A0A0C2WBW6"/>
<dbReference type="AlphaFoldDB" id="A0A0C2WBW6"/>
<organism evidence="1 2">
    <name type="scientific">Amanita muscaria (strain Koide BX008)</name>
    <dbReference type="NCBI Taxonomy" id="946122"/>
    <lineage>
        <taxon>Eukaryota</taxon>
        <taxon>Fungi</taxon>
        <taxon>Dikarya</taxon>
        <taxon>Basidiomycota</taxon>
        <taxon>Agaricomycotina</taxon>
        <taxon>Agaricomycetes</taxon>
        <taxon>Agaricomycetidae</taxon>
        <taxon>Agaricales</taxon>
        <taxon>Pluteineae</taxon>
        <taxon>Amanitaceae</taxon>
        <taxon>Amanita</taxon>
    </lineage>
</organism>